<dbReference type="STRING" id="1115515.EV102420_18_00600"/>
<organism evidence="10 11">
    <name type="scientific">Pseudescherichia vulneris NBRC 102420</name>
    <dbReference type="NCBI Taxonomy" id="1115515"/>
    <lineage>
        <taxon>Bacteria</taxon>
        <taxon>Pseudomonadati</taxon>
        <taxon>Pseudomonadota</taxon>
        <taxon>Gammaproteobacteria</taxon>
        <taxon>Enterobacterales</taxon>
        <taxon>Enterobacteriaceae</taxon>
        <taxon>Pseudescherichia</taxon>
    </lineage>
</organism>
<dbReference type="PRINTS" id="PR00118">
    <property type="entry name" value="BLACTAMASEA"/>
</dbReference>
<dbReference type="PANTHER" id="PTHR35333">
    <property type="entry name" value="BETA-LACTAMASE"/>
    <property type="match status" value="1"/>
</dbReference>
<dbReference type="NCBIfam" id="NF033103">
    <property type="entry name" value="bla_class_A"/>
    <property type="match status" value="1"/>
</dbReference>
<accession>A0A090VWE0</accession>
<proteinExistence type="inferred from homology"/>
<feature type="domain" description="Beta-lactamase class A catalytic" evidence="9">
    <location>
        <begin position="45"/>
        <end position="260"/>
    </location>
</feature>
<dbReference type="SUPFAM" id="SSF56601">
    <property type="entry name" value="beta-lactamase/transpeptidase-like"/>
    <property type="match status" value="1"/>
</dbReference>
<evidence type="ECO:0000256" key="8">
    <source>
        <dbReference type="SAM" id="SignalP"/>
    </source>
</evidence>
<dbReference type="Gene3D" id="3.40.710.10">
    <property type="entry name" value="DD-peptidase/beta-lactamase superfamily"/>
    <property type="match status" value="1"/>
</dbReference>
<dbReference type="OrthoDB" id="9784149at2"/>
<dbReference type="PROSITE" id="PS00146">
    <property type="entry name" value="BETA_LACTAMASE_A"/>
    <property type="match status" value="1"/>
</dbReference>
<keyword evidence="4 6" id="KW-0378">Hydrolase</keyword>
<name>A0A090VWE0_PSEVU</name>
<evidence type="ECO:0000259" key="9">
    <source>
        <dbReference type="Pfam" id="PF13354"/>
    </source>
</evidence>
<evidence type="ECO:0000256" key="1">
    <source>
        <dbReference type="ARBA" id="ARBA00001526"/>
    </source>
</evidence>
<keyword evidence="11" id="KW-1185">Reference proteome</keyword>
<reference evidence="10 11" key="1">
    <citation type="submission" date="2014-09" db="EMBL/GenBank/DDBJ databases">
        <title>Whole genome shotgun sequence of Escherichia vulneris NBRC 102420.</title>
        <authorList>
            <person name="Yoshida Y."/>
            <person name="Hosoyama A."/>
            <person name="Tsuchikane K."/>
            <person name="Ohji S."/>
            <person name="Ichikawa N."/>
            <person name="Kimura A."/>
            <person name="Yamazoe A."/>
            <person name="Ezaki T."/>
            <person name="Fujita N."/>
        </authorList>
    </citation>
    <scope>NUCLEOTIDE SEQUENCE [LARGE SCALE GENOMIC DNA]</scope>
    <source>
        <strain evidence="10 11">NBRC 102420</strain>
    </source>
</reference>
<evidence type="ECO:0000256" key="2">
    <source>
        <dbReference type="ARBA" id="ARBA00009009"/>
    </source>
</evidence>
<dbReference type="InterPro" id="IPR045155">
    <property type="entry name" value="Beta-lactam_cat"/>
</dbReference>
<dbReference type="Pfam" id="PF13354">
    <property type="entry name" value="Beta-lactamase2"/>
    <property type="match status" value="1"/>
</dbReference>
<evidence type="ECO:0000256" key="5">
    <source>
        <dbReference type="ARBA" id="ARBA00023251"/>
    </source>
</evidence>
<feature type="signal peptide" evidence="8">
    <location>
        <begin position="1"/>
        <end position="21"/>
    </location>
</feature>
<dbReference type="InterPro" id="IPR023650">
    <property type="entry name" value="Beta-lactam_class-A_AS"/>
</dbReference>
<dbReference type="InterPro" id="IPR000871">
    <property type="entry name" value="Beta-lactam_class-A"/>
</dbReference>
<dbReference type="Proteomes" id="UP000029462">
    <property type="component" value="Unassembled WGS sequence"/>
</dbReference>
<feature type="chain" id="PRO_5001867810" description="Beta-lactamase" evidence="8">
    <location>
        <begin position="22"/>
        <end position="284"/>
    </location>
</feature>
<feature type="region of interest" description="Disordered" evidence="7">
    <location>
        <begin position="155"/>
        <end position="182"/>
    </location>
</feature>
<evidence type="ECO:0000256" key="6">
    <source>
        <dbReference type="RuleBase" id="RU361140"/>
    </source>
</evidence>
<dbReference type="InterPro" id="IPR012338">
    <property type="entry name" value="Beta-lactam/transpept-like"/>
</dbReference>
<keyword evidence="8" id="KW-0732">Signal</keyword>
<dbReference type="EC" id="3.5.2.6" evidence="3 6"/>
<gene>
    <name evidence="10" type="ORF">EV102420_18_00600</name>
</gene>
<dbReference type="EMBL" id="BBMZ01000018">
    <property type="protein sequence ID" value="GAL59482.1"/>
    <property type="molecule type" value="Genomic_DNA"/>
</dbReference>
<evidence type="ECO:0000313" key="10">
    <source>
        <dbReference type="EMBL" id="GAL59482.1"/>
    </source>
</evidence>
<dbReference type="RefSeq" id="WP_042393391.1">
    <property type="nucleotide sequence ID" value="NZ_BBMZ01000018.1"/>
</dbReference>
<evidence type="ECO:0000256" key="7">
    <source>
        <dbReference type="SAM" id="MobiDB-lite"/>
    </source>
</evidence>
<sequence>MKRTIGGVLFLLFALCQSAQAINTEGLQAFLEQEETRLPGKIGMSIVNADGQPIFGYRQNERFPLTSTFKVLACAALLDRLHKTAGLLDQTVTIKPDELLSYSPITKNYVAPATITLQTLCSAAVSYSDNTAGNSILTYLGGPAAVTRFMRESGDTVTRLDRTEPTLNEATPGDERDTSTPERMASGLHTLLATPLLTKPHQAMLESWMREDKVADNLLRAALPKGWFIADKTGAGGYGSRAIIAAVYPTGEKPVYMAIYITQTDAEMKVSDGVIQKIGERMFR</sequence>
<evidence type="ECO:0000256" key="3">
    <source>
        <dbReference type="ARBA" id="ARBA00012865"/>
    </source>
</evidence>
<evidence type="ECO:0000313" key="11">
    <source>
        <dbReference type="Proteomes" id="UP000029462"/>
    </source>
</evidence>
<dbReference type="GO" id="GO:0046677">
    <property type="term" value="P:response to antibiotic"/>
    <property type="evidence" value="ECO:0007669"/>
    <property type="project" value="UniProtKB-UniRule"/>
</dbReference>
<dbReference type="GO" id="GO:0030655">
    <property type="term" value="P:beta-lactam antibiotic catabolic process"/>
    <property type="evidence" value="ECO:0007669"/>
    <property type="project" value="InterPro"/>
</dbReference>
<feature type="compositionally biased region" description="Basic and acidic residues" evidence="7">
    <location>
        <begin position="155"/>
        <end position="164"/>
    </location>
</feature>
<comment type="catalytic activity">
    <reaction evidence="1 6">
        <text>a beta-lactam + H2O = a substituted beta-amino acid</text>
        <dbReference type="Rhea" id="RHEA:20401"/>
        <dbReference type="ChEBI" id="CHEBI:15377"/>
        <dbReference type="ChEBI" id="CHEBI:35627"/>
        <dbReference type="ChEBI" id="CHEBI:140347"/>
        <dbReference type="EC" id="3.5.2.6"/>
    </reaction>
</comment>
<protein>
    <recommendedName>
        <fullName evidence="3 6">Beta-lactamase</fullName>
        <ecNumber evidence="3 6">3.5.2.6</ecNumber>
    </recommendedName>
</protein>
<dbReference type="GO" id="GO:0008800">
    <property type="term" value="F:beta-lactamase activity"/>
    <property type="evidence" value="ECO:0007669"/>
    <property type="project" value="UniProtKB-UniRule"/>
</dbReference>
<evidence type="ECO:0000256" key="4">
    <source>
        <dbReference type="ARBA" id="ARBA00022801"/>
    </source>
</evidence>
<dbReference type="PANTHER" id="PTHR35333:SF3">
    <property type="entry name" value="BETA-LACTAMASE-TYPE TRANSPEPTIDASE FOLD CONTAINING PROTEIN"/>
    <property type="match status" value="1"/>
</dbReference>
<keyword evidence="5 6" id="KW-0046">Antibiotic resistance</keyword>
<comment type="caution">
    <text evidence="10">The sequence shown here is derived from an EMBL/GenBank/DDBJ whole genome shotgun (WGS) entry which is preliminary data.</text>
</comment>
<dbReference type="eggNOG" id="COG2367">
    <property type="taxonomic scope" value="Bacteria"/>
</dbReference>
<comment type="similarity">
    <text evidence="2 6">Belongs to the class-A beta-lactamase family.</text>
</comment>
<dbReference type="AlphaFoldDB" id="A0A090VWE0"/>